<dbReference type="OrthoDB" id="8913873at2"/>
<evidence type="ECO:0000313" key="2">
    <source>
        <dbReference type="Proteomes" id="UP000035963"/>
    </source>
</evidence>
<evidence type="ECO:0000313" key="1">
    <source>
        <dbReference type="EMBL" id="KLU24317.1"/>
    </source>
</evidence>
<dbReference type="RefSeq" id="WP_047848520.1">
    <property type="nucleotide sequence ID" value="NZ_AEJF01000127.1"/>
</dbReference>
<organism evidence="1 2">
    <name type="scientific">Caballeronia mineralivorans PML1(12)</name>
    <dbReference type="NCBI Taxonomy" id="908627"/>
    <lineage>
        <taxon>Bacteria</taxon>
        <taxon>Pseudomonadati</taxon>
        <taxon>Pseudomonadota</taxon>
        <taxon>Betaproteobacteria</taxon>
        <taxon>Burkholderiales</taxon>
        <taxon>Burkholderiaceae</taxon>
        <taxon>Caballeronia</taxon>
    </lineage>
</organism>
<comment type="caution">
    <text evidence="1">The sequence shown here is derived from an EMBL/GenBank/DDBJ whole genome shotgun (WGS) entry which is preliminary data.</text>
</comment>
<reference evidence="1 2" key="1">
    <citation type="journal article" date="2015" name="Genome Announc.">
        <title>Draft Genome Sequence of Burkholderia sp. Strain PML1(12), an Ectomycorrhizosphere-Inhabiting Bacterium with Effective Mineral-Weathering Ability.</title>
        <authorList>
            <person name="Uroz S."/>
            <person name="Oger P."/>
        </authorList>
    </citation>
    <scope>NUCLEOTIDE SEQUENCE [LARGE SCALE GENOMIC DNA]</scope>
    <source>
        <strain evidence="2">PML1(12)</strain>
    </source>
</reference>
<gene>
    <name evidence="1" type="ORF">EOS_20455</name>
</gene>
<accession>A0A0J1CUM5</accession>
<dbReference type="EMBL" id="AEJF01000127">
    <property type="protein sequence ID" value="KLU24317.1"/>
    <property type="molecule type" value="Genomic_DNA"/>
</dbReference>
<dbReference type="Proteomes" id="UP000035963">
    <property type="component" value="Unassembled WGS sequence"/>
</dbReference>
<sequence length="100" mass="11210">MSIFAIDGVRWTNDRVTHVRWGNVDELTAIWTSIPKVVDVDRVVKALEKGEQVRTVFKLGGRSYLGPQVSSIPYANGHIGIETSFEEGRIEKTLEDLPNV</sequence>
<dbReference type="AlphaFoldDB" id="A0A0J1CUM5"/>
<name>A0A0J1CUM5_9BURK</name>
<dbReference type="PATRIC" id="fig|908627.4.peg.4583"/>
<proteinExistence type="predicted"/>
<protein>
    <submittedName>
        <fullName evidence="1">Uncharacterized protein</fullName>
    </submittedName>
</protein>
<keyword evidence="2" id="KW-1185">Reference proteome</keyword>